<dbReference type="GeneID" id="63720280"/>
<evidence type="ECO:0000313" key="2">
    <source>
        <dbReference type="EMBL" id="KYK55673.1"/>
    </source>
</evidence>
<feature type="region of interest" description="Disordered" evidence="1">
    <location>
        <begin position="113"/>
        <end position="139"/>
    </location>
</feature>
<dbReference type="AlphaFoldDB" id="A0A151GF16"/>
<dbReference type="EMBL" id="LAYC01000003">
    <property type="protein sequence ID" value="KYK55673.1"/>
    <property type="molecule type" value="Genomic_DNA"/>
</dbReference>
<feature type="region of interest" description="Disordered" evidence="1">
    <location>
        <begin position="42"/>
        <end position="80"/>
    </location>
</feature>
<reference evidence="2 3" key="1">
    <citation type="journal article" date="2016" name="Sci. Rep.">
        <title>Insights into Adaptations to a Near-Obligate Nematode Endoparasitic Lifestyle from the Finished Genome of Drechmeria coniospora.</title>
        <authorList>
            <person name="Zhang L."/>
            <person name="Zhou Z."/>
            <person name="Guo Q."/>
            <person name="Fokkens L."/>
            <person name="Miskei M."/>
            <person name="Pocsi I."/>
            <person name="Zhang W."/>
            <person name="Chen M."/>
            <person name="Wang L."/>
            <person name="Sun Y."/>
            <person name="Donzelli B.G."/>
            <person name="Gibson D.M."/>
            <person name="Nelson D.R."/>
            <person name="Luo J.G."/>
            <person name="Rep M."/>
            <person name="Liu H."/>
            <person name="Yang S."/>
            <person name="Wang J."/>
            <person name="Krasnoff S.B."/>
            <person name="Xu Y."/>
            <person name="Molnar I."/>
            <person name="Lin M."/>
        </authorList>
    </citation>
    <scope>NUCLEOTIDE SEQUENCE [LARGE SCALE GENOMIC DNA]</scope>
    <source>
        <strain evidence="2 3">ARSEF 6962</strain>
    </source>
</reference>
<comment type="caution">
    <text evidence="2">The sequence shown here is derived from an EMBL/GenBank/DDBJ whole genome shotgun (WGS) entry which is preliminary data.</text>
</comment>
<evidence type="ECO:0000256" key="1">
    <source>
        <dbReference type="SAM" id="MobiDB-lite"/>
    </source>
</evidence>
<accession>A0A151GF16</accession>
<proteinExistence type="predicted"/>
<dbReference type="Proteomes" id="UP000076580">
    <property type="component" value="Chromosome 03"/>
</dbReference>
<name>A0A151GF16_DRECN</name>
<sequence>MHSALLQERFLAVLAGHVRTHIIFAGHGSCLVGVRSAANEGPHQHRISTASAPARFPVTVPTPEPEAEAERRPHGSPRARVQAEACAGACGLPAAVERRPEDGIRRCFVLHPSGSEQSSCDGSKHDDDDDDKAHEDPPACSPVVCLLVPPADRTYPHVRSTAPPFPTPYSSSSYGLESFSFLLPPSSFPPSLSLVPPLPSTLPGLGASAGRSDGDGKRAIQAQGSSIRAPGLVPPPHPCKRPSCPVSAWQVLARTYEYEHKYGVRSAARVMPWTRAAWVKPLPLPPLQQRACSSACATTLAR</sequence>
<feature type="compositionally biased region" description="Basic and acidic residues" evidence="1">
    <location>
        <begin position="122"/>
        <end position="137"/>
    </location>
</feature>
<evidence type="ECO:0000313" key="3">
    <source>
        <dbReference type="Proteomes" id="UP000076580"/>
    </source>
</evidence>
<dbReference type="InParanoid" id="A0A151GF16"/>
<protein>
    <submittedName>
        <fullName evidence="2">Uncharacterized protein</fullName>
    </submittedName>
</protein>
<organism evidence="2 3">
    <name type="scientific">Drechmeria coniospora</name>
    <name type="common">Nematophagous fungus</name>
    <name type="synonym">Meria coniospora</name>
    <dbReference type="NCBI Taxonomy" id="98403"/>
    <lineage>
        <taxon>Eukaryota</taxon>
        <taxon>Fungi</taxon>
        <taxon>Dikarya</taxon>
        <taxon>Ascomycota</taxon>
        <taxon>Pezizomycotina</taxon>
        <taxon>Sordariomycetes</taxon>
        <taxon>Hypocreomycetidae</taxon>
        <taxon>Hypocreales</taxon>
        <taxon>Ophiocordycipitaceae</taxon>
        <taxon>Drechmeria</taxon>
    </lineage>
</organism>
<keyword evidence="3" id="KW-1185">Reference proteome</keyword>
<dbReference type="RefSeq" id="XP_040655025.1">
    <property type="nucleotide sequence ID" value="XM_040804921.1"/>
</dbReference>
<gene>
    <name evidence="2" type="ORF">DCS_07637</name>
</gene>